<dbReference type="Proteomes" id="UP000022910">
    <property type="component" value="Unassembled WGS sequence"/>
</dbReference>
<dbReference type="GO" id="GO:0000149">
    <property type="term" value="F:SNARE binding"/>
    <property type="evidence" value="ECO:0007669"/>
    <property type="project" value="TreeGrafter"/>
</dbReference>
<dbReference type="Gene3D" id="1.20.5.110">
    <property type="match status" value="1"/>
</dbReference>
<dbReference type="GO" id="GO:0048280">
    <property type="term" value="P:vesicle fusion with Golgi apparatus"/>
    <property type="evidence" value="ECO:0007669"/>
    <property type="project" value="TreeGrafter"/>
</dbReference>
<protein>
    <submittedName>
        <fullName evidence="12">Vti1p</fullName>
    </submittedName>
</protein>
<keyword evidence="7 10" id="KW-0472">Membrane</keyword>
<dbReference type="HOGENOM" id="CLU_075474_0_1_1"/>
<dbReference type="FunFam" id="1.20.58.400:FF:000001">
    <property type="entry name" value="Vesicle transport through interaction with t-SNAREs homolog 1A"/>
    <property type="match status" value="1"/>
</dbReference>
<dbReference type="GO" id="GO:0005829">
    <property type="term" value="C:cytosol"/>
    <property type="evidence" value="ECO:0007669"/>
    <property type="project" value="GOC"/>
</dbReference>
<keyword evidence="4" id="KW-0653">Protein transport</keyword>
<dbReference type="SUPFAM" id="SSF58038">
    <property type="entry name" value="SNARE fusion complex"/>
    <property type="match status" value="1"/>
</dbReference>
<organism evidence="12 13">
    <name type="scientific">Rhizophagus irregularis (strain DAOM 197198w)</name>
    <name type="common">Glomus intraradices</name>
    <dbReference type="NCBI Taxonomy" id="1432141"/>
    <lineage>
        <taxon>Eukaryota</taxon>
        <taxon>Fungi</taxon>
        <taxon>Fungi incertae sedis</taxon>
        <taxon>Mucoromycota</taxon>
        <taxon>Glomeromycotina</taxon>
        <taxon>Glomeromycetes</taxon>
        <taxon>Glomerales</taxon>
        <taxon>Glomeraceae</taxon>
        <taxon>Rhizophagus</taxon>
    </lineage>
</organism>
<dbReference type="InterPro" id="IPR010989">
    <property type="entry name" value="SNARE"/>
</dbReference>
<dbReference type="Gene3D" id="1.20.58.400">
    <property type="entry name" value="t-snare proteins"/>
    <property type="match status" value="1"/>
</dbReference>
<dbReference type="GO" id="GO:0005484">
    <property type="term" value="F:SNAP receptor activity"/>
    <property type="evidence" value="ECO:0007669"/>
    <property type="project" value="TreeGrafter"/>
</dbReference>
<evidence type="ECO:0000256" key="7">
    <source>
        <dbReference type="ARBA" id="ARBA00023136"/>
    </source>
</evidence>
<evidence type="ECO:0000256" key="1">
    <source>
        <dbReference type="ARBA" id="ARBA00006108"/>
    </source>
</evidence>
<reference evidence="12 13" key="1">
    <citation type="submission" date="2014-02" db="EMBL/GenBank/DDBJ databases">
        <title>Single nucleus genome sequencing reveals high similarity among nuclei of an endomycorrhizal fungus.</title>
        <authorList>
            <person name="Lin K."/>
            <person name="Geurts R."/>
            <person name="Zhang Z."/>
            <person name="Limpens E."/>
            <person name="Saunders D.G."/>
            <person name="Mu D."/>
            <person name="Pang E."/>
            <person name="Cao H."/>
            <person name="Cha H."/>
            <person name="Lin T."/>
            <person name="Zhou Q."/>
            <person name="Shang Y."/>
            <person name="Li Y."/>
            <person name="Ivanov S."/>
            <person name="Sharma T."/>
            <person name="Velzen R.V."/>
            <person name="Ruijter N.D."/>
            <person name="Aanen D.K."/>
            <person name="Win J."/>
            <person name="Kamoun S."/>
            <person name="Bisseling T."/>
            <person name="Huang S."/>
        </authorList>
    </citation>
    <scope>NUCLEOTIDE SEQUENCE [LARGE SCALE GENOMIC DNA]</scope>
    <source>
        <strain evidence="13">DAOM197198w</strain>
    </source>
</reference>
<evidence type="ECO:0000313" key="13">
    <source>
        <dbReference type="Proteomes" id="UP000022910"/>
    </source>
</evidence>
<feature type="transmembrane region" description="Helical" evidence="10">
    <location>
        <begin position="212"/>
        <end position="231"/>
    </location>
</feature>
<dbReference type="GO" id="GO:0006896">
    <property type="term" value="P:Golgi to vacuole transport"/>
    <property type="evidence" value="ECO:0007669"/>
    <property type="project" value="TreeGrafter"/>
</dbReference>
<keyword evidence="6" id="KW-0175">Coiled coil</keyword>
<dbReference type="Pfam" id="PF12352">
    <property type="entry name" value="V-SNARE_C"/>
    <property type="match status" value="1"/>
</dbReference>
<dbReference type="InterPro" id="IPR038407">
    <property type="entry name" value="v-SNARE_N_sf"/>
</dbReference>
<dbReference type="GO" id="GO:0016236">
    <property type="term" value="P:macroautophagy"/>
    <property type="evidence" value="ECO:0007669"/>
    <property type="project" value="TreeGrafter"/>
</dbReference>
<keyword evidence="3 10" id="KW-0812">Transmembrane</keyword>
<evidence type="ECO:0000256" key="6">
    <source>
        <dbReference type="ARBA" id="ARBA00023054"/>
    </source>
</evidence>
<comment type="subcellular location">
    <subcellularLocation>
        <location evidence="8">Prevacuolar compartment membrane</location>
        <topology evidence="8">Single-pass type IV membrane protein</topology>
    </subcellularLocation>
</comment>
<dbReference type="GO" id="GO:0012507">
    <property type="term" value="C:ER to Golgi transport vesicle membrane"/>
    <property type="evidence" value="ECO:0007669"/>
    <property type="project" value="TreeGrafter"/>
</dbReference>
<evidence type="ECO:0000259" key="11">
    <source>
        <dbReference type="SMART" id="SM00397"/>
    </source>
</evidence>
<dbReference type="GO" id="GO:0006886">
    <property type="term" value="P:intracellular protein transport"/>
    <property type="evidence" value="ECO:0007669"/>
    <property type="project" value="InterPro"/>
</dbReference>
<evidence type="ECO:0000256" key="4">
    <source>
        <dbReference type="ARBA" id="ARBA00022927"/>
    </source>
</evidence>
<evidence type="ECO:0000256" key="2">
    <source>
        <dbReference type="ARBA" id="ARBA00022448"/>
    </source>
</evidence>
<dbReference type="SUPFAM" id="SSF47661">
    <property type="entry name" value="t-snare proteins"/>
    <property type="match status" value="1"/>
</dbReference>
<accession>A0A015K8B2</accession>
<evidence type="ECO:0000256" key="9">
    <source>
        <dbReference type="SAM" id="MobiDB-lite"/>
    </source>
</evidence>
<evidence type="ECO:0000256" key="5">
    <source>
        <dbReference type="ARBA" id="ARBA00022989"/>
    </source>
</evidence>
<sequence length="248" mass="28492">MSGSELFESYENDFSQISASIGNKINKTIPSQAGEKRKATTRAAEREIEEAEEIIEQMEMELLNTQQSTRTRLQARLRGHKSDLEKLKRDLKRASSRVSGPTDREELLAGTNGTDLDSASMDQRARLLTGTETLADSSRRLQDSHRIALETETIGANVLEDIRRQREQILHSRNTLMEADSYIDKAQRTLKGMARRGFIYFILFYLMQTNRMITAVIIITLVALILFVLYLRYYIYMENMRIISDINS</sequence>
<dbReference type="GO" id="GO:0005789">
    <property type="term" value="C:endoplasmic reticulum membrane"/>
    <property type="evidence" value="ECO:0007669"/>
    <property type="project" value="TreeGrafter"/>
</dbReference>
<dbReference type="OrthoDB" id="430637at2759"/>
<dbReference type="GO" id="GO:0042147">
    <property type="term" value="P:retrograde transport, endosome to Golgi"/>
    <property type="evidence" value="ECO:0007669"/>
    <property type="project" value="TreeGrafter"/>
</dbReference>
<dbReference type="SMART" id="SM00397">
    <property type="entry name" value="t_SNARE"/>
    <property type="match status" value="1"/>
</dbReference>
<comment type="similarity">
    <text evidence="1">Belongs to the VTI1 family.</text>
</comment>
<evidence type="ECO:0000256" key="8">
    <source>
        <dbReference type="ARBA" id="ARBA00060376"/>
    </source>
</evidence>
<evidence type="ECO:0000313" key="12">
    <source>
        <dbReference type="EMBL" id="EXX75770.1"/>
    </source>
</evidence>
<keyword evidence="2" id="KW-0813">Transport</keyword>
<dbReference type="GO" id="GO:0006891">
    <property type="term" value="P:intra-Golgi vesicle-mediated transport"/>
    <property type="evidence" value="ECO:0007669"/>
    <property type="project" value="TreeGrafter"/>
</dbReference>
<dbReference type="InterPro" id="IPR007705">
    <property type="entry name" value="Vesicle_trsprt_v-SNARE_N"/>
</dbReference>
<dbReference type="AlphaFoldDB" id="A0A015K8B2"/>
<evidence type="ECO:0000256" key="3">
    <source>
        <dbReference type="ARBA" id="ARBA00022692"/>
    </source>
</evidence>
<dbReference type="GO" id="GO:0005794">
    <property type="term" value="C:Golgi apparatus"/>
    <property type="evidence" value="ECO:0007669"/>
    <property type="project" value="TreeGrafter"/>
</dbReference>
<dbReference type="FunFam" id="1.20.5.110:FF:000002">
    <property type="entry name" value="Vesicle transport through interaction with t-SNAREsB"/>
    <property type="match status" value="1"/>
</dbReference>
<evidence type="ECO:0000256" key="10">
    <source>
        <dbReference type="SAM" id="Phobius"/>
    </source>
</evidence>
<dbReference type="PANTHER" id="PTHR21230:SF26">
    <property type="entry name" value="VESICLE TRANSPORT THROUGH INTERACTION WITH T-SNARES HOMOLOG 1A"/>
    <property type="match status" value="1"/>
</dbReference>
<dbReference type="STRING" id="1432141.A0A015K8B2"/>
<dbReference type="Pfam" id="PF05008">
    <property type="entry name" value="V-SNARE"/>
    <property type="match status" value="1"/>
</dbReference>
<proteinExistence type="inferred from homology"/>
<dbReference type="GO" id="GO:0031201">
    <property type="term" value="C:SNARE complex"/>
    <property type="evidence" value="ECO:0007669"/>
    <property type="project" value="TreeGrafter"/>
</dbReference>
<keyword evidence="5 10" id="KW-1133">Transmembrane helix</keyword>
<keyword evidence="13" id="KW-1185">Reference proteome</keyword>
<dbReference type="CDD" id="cd15862">
    <property type="entry name" value="SNARE_Vti1"/>
    <property type="match status" value="1"/>
</dbReference>
<dbReference type="PANTHER" id="PTHR21230">
    <property type="entry name" value="VESICLE TRANSPORT V-SNARE PROTEIN VTI1-RELATED"/>
    <property type="match status" value="1"/>
</dbReference>
<gene>
    <name evidence="12" type="ORF">RirG_038990</name>
</gene>
<feature type="domain" description="T-SNARE coiled-coil homology" evidence="11">
    <location>
        <begin position="126"/>
        <end position="193"/>
    </location>
</feature>
<dbReference type="GO" id="GO:0031902">
    <property type="term" value="C:late endosome membrane"/>
    <property type="evidence" value="ECO:0007669"/>
    <property type="project" value="TreeGrafter"/>
</dbReference>
<feature type="region of interest" description="Disordered" evidence="9">
    <location>
        <begin position="89"/>
        <end position="115"/>
    </location>
</feature>
<dbReference type="InterPro" id="IPR000727">
    <property type="entry name" value="T_SNARE_dom"/>
</dbReference>
<dbReference type="EMBL" id="JEMT01012363">
    <property type="protein sequence ID" value="EXX75770.1"/>
    <property type="molecule type" value="Genomic_DNA"/>
</dbReference>
<comment type="caution">
    <text evidence="12">The sequence shown here is derived from an EMBL/GenBank/DDBJ whole genome shotgun (WGS) entry which is preliminary data.</text>
</comment>
<dbReference type="OMA" id="MEYEAND"/>
<name>A0A015K8B2_RHIIW</name>